<dbReference type="RefSeq" id="WP_126357809.1">
    <property type="nucleotide sequence ID" value="NZ_LR134201.1"/>
</dbReference>
<dbReference type="OrthoDB" id="9808564at2"/>
<dbReference type="PANTHER" id="PTHR42681">
    <property type="entry name" value="MALONYL-COA-ACYL CARRIER PROTEIN TRANSACYLASE, MITOCHONDRIAL"/>
    <property type="match status" value="1"/>
</dbReference>
<dbReference type="PANTHER" id="PTHR42681:SF1">
    <property type="entry name" value="MALONYL-COA-ACYL CARRIER PROTEIN TRANSACYLASE, MITOCHONDRIAL"/>
    <property type="match status" value="1"/>
</dbReference>
<dbReference type="InterPro" id="IPR024925">
    <property type="entry name" value="Malonyl_CoA-ACP_transAc"/>
</dbReference>
<dbReference type="SUPFAM" id="SSF55048">
    <property type="entry name" value="Probable ACP-binding domain of malonyl-CoA ACP transacylase"/>
    <property type="match status" value="1"/>
</dbReference>
<gene>
    <name evidence="10" type="primary">fabD_2</name>
    <name evidence="10" type="ORF">NCTC11466_04140</name>
</gene>
<evidence type="ECO:0000256" key="6">
    <source>
        <dbReference type="ARBA" id="ARBA00048462"/>
    </source>
</evidence>
<dbReference type="AlphaFoldDB" id="A0A447V7G7"/>
<keyword evidence="4 7" id="KW-0808">Transferase</keyword>
<organism evidence="10 11">
    <name type="scientific">Cedecea lapagei</name>
    <dbReference type="NCBI Taxonomy" id="158823"/>
    <lineage>
        <taxon>Bacteria</taxon>
        <taxon>Pseudomonadati</taxon>
        <taxon>Pseudomonadota</taxon>
        <taxon>Gammaproteobacteria</taxon>
        <taxon>Enterobacterales</taxon>
        <taxon>Enterobacteriaceae</taxon>
        <taxon>Cedecea</taxon>
    </lineage>
</organism>
<evidence type="ECO:0000313" key="10">
    <source>
        <dbReference type="EMBL" id="VEC01262.1"/>
    </source>
</evidence>
<protein>
    <recommendedName>
        <fullName evidence="3 7">Malonyl CoA-acyl carrier protein transacylase</fullName>
        <ecNumber evidence="2 7">2.3.1.39</ecNumber>
    </recommendedName>
</protein>
<proteinExistence type="inferred from homology"/>
<name>A0A447V7G7_9ENTR</name>
<dbReference type="PIRSF" id="PIRSF000446">
    <property type="entry name" value="Mct"/>
    <property type="match status" value="1"/>
</dbReference>
<feature type="active site" evidence="8">
    <location>
        <position position="187"/>
    </location>
</feature>
<dbReference type="InterPro" id="IPR016035">
    <property type="entry name" value="Acyl_Trfase/lysoPLipase"/>
</dbReference>
<dbReference type="InterPro" id="IPR001227">
    <property type="entry name" value="Ac_transferase_dom_sf"/>
</dbReference>
<dbReference type="SUPFAM" id="SSF52151">
    <property type="entry name" value="FabD/lysophospholipase-like"/>
    <property type="match status" value="1"/>
</dbReference>
<dbReference type="Gene3D" id="3.40.366.10">
    <property type="entry name" value="Malonyl-Coenzyme A Acyl Carrier Protein, domain 2"/>
    <property type="match status" value="1"/>
</dbReference>
<sequence length="302" mass="32072">MKILFTFPGQGTQRPGMLQALPERDAIMAQARAVLGDEADQLDSAAALKHTRAVQLCLLIAGVAWAQELERNGVKPDMVSGLSIGAFPAAVIAGVISFADALRLVALRGDLMEQAYPEGYGLTAIVGLRLDQVEALAANSGTWIANINAEQQIVIAGSDEAMAKVAALALEQGAQKARQLAVSVPSHCALLNEPAQQLKRAFADVALSRPACAYLSGSTGRVLWLPEQIADDLALNMARTVCWRDAMIAANERDVRLAIEMPPGSVLSGLTRQAFREGITVCREQNSVAAIAHLAEKTRAAR</sequence>
<reference evidence="10 11" key="1">
    <citation type="submission" date="2018-12" db="EMBL/GenBank/DDBJ databases">
        <authorList>
            <consortium name="Pathogen Informatics"/>
        </authorList>
    </citation>
    <scope>NUCLEOTIDE SEQUENCE [LARGE SCALE GENOMIC DNA]</scope>
    <source>
        <strain evidence="10 11">NCTC11466</strain>
    </source>
</reference>
<evidence type="ECO:0000259" key="9">
    <source>
        <dbReference type="SMART" id="SM00827"/>
    </source>
</evidence>
<evidence type="ECO:0000256" key="8">
    <source>
        <dbReference type="PIRSR" id="PIRSR000446-1"/>
    </source>
</evidence>
<feature type="domain" description="Malonyl-CoA:ACP transacylase (MAT)" evidence="9">
    <location>
        <begin position="6"/>
        <end position="293"/>
    </location>
</feature>
<dbReference type="InterPro" id="IPR050858">
    <property type="entry name" value="Mal-CoA-ACP_Trans/PKS_FabD"/>
</dbReference>
<comment type="similarity">
    <text evidence="7">Belongs to the fabD family.</text>
</comment>
<evidence type="ECO:0000256" key="1">
    <source>
        <dbReference type="ARBA" id="ARBA00005194"/>
    </source>
</evidence>
<keyword evidence="11" id="KW-1185">Reference proteome</keyword>
<evidence type="ECO:0000256" key="5">
    <source>
        <dbReference type="ARBA" id="ARBA00023315"/>
    </source>
</evidence>
<dbReference type="GO" id="GO:0006633">
    <property type="term" value="P:fatty acid biosynthetic process"/>
    <property type="evidence" value="ECO:0007669"/>
    <property type="project" value="UniProtKB-UniPathway"/>
</dbReference>
<evidence type="ECO:0000256" key="3">
    <source>
        <dbReference type="ARBA" id="ARBA00018953"/>
    </source>
</evidence>
<dbReference type="InterPro" id="IPR016036">
    <property type="entry name" value="Malonyl_transacylase_ACP-bd"/>
</dbReference>
<dbReference type="EC" id="2.3.1.39" evidence="2 7"/>
<dbReference type="Pfam" id="PF00698">
    <property type="entry name" value="Acyl_transf_1"/>
    <property type="match status" value="1"/>
</dbReference>
<dbReference type="InterPro" id="IPR017554">
    <property type="entry name" value="Malonate_deCOase_MdcHsu"/>
</dbReference>
<evidence type="ECO:0000256" key="2">
    <source>
        <dbReference type="ARBA" id="ARBA00013258"/>
    </source>
</evidence>
<dbReference type="UniPathway" id="UPA00094"/>
<comment type="catalytic activity">
    <reaction evidence="6 7">
        <text>holo-[ACP] + malonyl-CoA = malonyl-[ACP] + CoA</text>
        <dbReference type="Rhea" id="RHEA:41792"/>
        <dbReference type="Rhea" id="RHEA-COMP:9623"/>
        <dbReference type="Rhea" id="RHEA-COMP:9685"/>
        <dbReference type="ChEBI" id="CHEBI:57287"/>
        <dbReference type="ChEBI" id="CHEBI:57384"/>
        <dbReference type="ChEBI" id="CHEBI:64479"/>
        <dbReference type="ChEBI" id="CHEBI:78449"/>
        <dbReference type="EC" id="2.3.1.39"/>
    </reaction>
</comment>
<dbReference type="InterPro" id="IPR014043">
    <property type="entry name" value="Acyl_transferase_dom"/>
</dbReference>
<dbReference type="SMART" id="SM00827">
    <property type="entry name" value="PKS_AT"/>
    <property type="match status" value="1"/>
</dbReference>
<dbReference type="Gene3D" id="3.30.70.250">
    <property type="entry name" value="Malonyl-CoA ACP transacylase, ACP-binding"/>
    <property type="match status" value="1"/>
</dbReference>
<feature type="active site" evidence="8">
    <location>
        <position position="83"/>
    </location>
</feature>
<dbReference type="GO" id="GO:0004314">
    <property type="term" value="F:[acyl-carrier-protein] S-malonyltransferase activity"/>
    <property type="evidence" value="ECO:0007669"/>
    <property type="project" value="UniProtKB-EC"/>
</dbReference>
<accession>A0A447V7G7</accession>
<evidence type="ECO:0000256" key="4">
    <source>
        <dbReference type="ARBA" id="ARBA00022679"/>
    </source>
</evidence>
<dbReference type="KEGG" id="clap:NCTC11466_04140"/>
<dbReference type="GO" id="GO:0005829">
    <property type="term" value="C:cytosol"/>
    <property type="evidence" value="ECO:0007669"/>
    <property type="project" value="TreeGrafter"/>
</dbReference>
<comment type="pathway">
    <text evidence="1">Lipid metabolism; fatty acid biosynthesis.</text>
</comment>
<dbReference type="Proteomes" id="UP000274122">
    <property type="component" value="Chromosome"/>
</dbReference>
<evidence type="ECO:0000313" key="11">
    <source>
        <dbReference type="Proteomes" id="UP000274122"/>
    </source>
</evidence>
<evidence type="ECO:0000256" key="7">
    <source>
        <dbReference type="PIRNR" id="PIRNR000446"/>
    </source>
</evidence>
<dbReference type="NCBIfam" id="TIGR03131">
    <property type="entry name" value="malonate_mdcH"/>
    <property type="match status" value="1"/>
</dbReference>
<keyword evidence="5 7" id="KW-0012">Acyltransferase</keyword>
<dbReference type="EMBL" id="LR134201">
    <property type="protein sequence ID" value="VEC01262.1"/>
    <property type="molecule type" value="Genomic_DNA"/>
</dbReference>